<evidence type="ECO:0000256" key="6">
    <source>
        <dbReference type="ARBA" id="ARBA00022824"/>
    </source>
</evidence>
<evidence type="ECO:0000313" key="13">
    <source>
        <dbReference type="WBParaSite" id="maker-uti_cns_0008918-snap-gene-0.4-mRNA-1"/>
    </source>
</evidence>
<evidence type="ECO:0000256" key="2">
    <source>
        <dbReference type="ARBA" id="ARBA00004922"/>
    </source>
</evidence>
<evidence type="ECO:0000259" key="10">
    <source>
        <dbReference type="Pfam" id="PF03345"/>
    </source>
</evidence>
<evidence type="ECO:0000259" key="11">
    <source>
        <dbReference type="Pfam" id="PF23358"/>
    </source>
</evidence>
<sequence>IYPEVLILCIHSCTSPIGLISEILNKSMRVSFFAIVFLVCMPLALCTTKRTLVLLENLSFRESFSQYFKLLRDNGFELSFRTADDSTLTLTKYGEFLYDNLIIFAPSVREFGGKLNTPAITDFVDNGGNLLVAGSSSIGEAVRELAAECGVEYDEEKTALIDHLRYDAKDTGRHTLVIADKRNLLDAPIIIGDNAKASLKPLLYRGVAMTADSANPLVLPILHADSTAYSFNPERSIDDYPNAVGQAALLIAGLQARNNARAVFVGSLEFFSDEFFGAAVEPADAAASGIAASELSGNRDLALSLSQWVFKQRGVLRFRDVKHSLAGESAPPEFYTVKDRVQYSITIDIYKPETGRWEPFQGSDVQLEFVRIDPFVRTNLRSDGKGTFRAEFQLPDVYGVYQFKVDYTRVGLTGLHSSTLVSVRPLRHTQYDRFIVAAYPYYVSAFSMMAGLYLFSFVFLYHRDEAAEHKKKE</sequence>
<evidence type="ECO:0000256" key="8">
    <source>
        <dbReference type="ARBA" id="ARBA00023136"/>
    </source>
</evidence>
<keyword evidence="6 9" id="KW-0256">Endoplasmic reticulum</keyword>
<dbReference type="UniPathway" id="UPA00378"/>
<evidence type="ECO:0000256" key="5">
    <source>
        <dbReference type="ARBA" id="ARBA00022692"/>
    </source>
</evidence>
<name>A0A1I8I0I5_9PLAT</name>
<evidence type="ECO:0000256" key="1">
    <source>
        <dbReference type="ARBA" id="ARBA00004115"/>
    </source>
</evidence>
<evidence type="ECO:0000256" key="7">
    <source>
        <dbReference type="ARBA" id="ARBA00022989"/>
    </source>
</evidence>
<comment type="subcellular location">
    <subcellularLocation>
        <location evidence="1 9">Endoplasmic reticulum membrane</location>
        <topology evidence="1 9">Single-pass type I membrane protein</topology>
    </subcellularLocation>
</comment>
<evidence type="ECO:0000256" key="3">
    <source>
        <dbReference type="ARBA" id="ARBA00008743"/>
    </source>
</evidence>
<evidence type="ECO:0000313" key="12">
    <source>
        <dbReference type="Proteomes" id="UP000095280"/>
    </source>
</evidence>
<dbReference type="Proteomes" id="UP000095280">
    <property type="component" value="Unplaced"/>
</dbReference>
<comment type="function">
    <text evidence="9">Subunit of the oligosaccharyl transferase (OST) complex that catalyzes the initial transfer of a defined glycan (Glc(3)Man(9)GlcNAc(2) in eukaryotes) from the lipid carrier dolichol-pyrophosphate to an asparagine residue within an Asn-X-Ser/Thr consensus motif in nascent polypeptide chains, the first step in protein N-glycosylation. N-glycosylation occurs cotranslationally and the complex associates with the Sec61 complex at the channel-forming translocon complex that mediates protein translocation across the endoplasmic reticulum (ER).</text>
</comment>
<dbReference type="Pfam" id="PF03345">
    <property type="entry name" value="OST48_N"/>
    <property type="match status" value="1"/>
</dbReference>
<organism evidence="12 13">
    <name type="scientific">Macrostomum lignano</name>
    <dbReference type="NCBI Taxonomy" id="282301"/>
    <lineage>
        <taxon>Eukaryota</taxon>
        <taxon>Metazoa</taxon>
        <taxon>Spiralia</taxon>
        <taxon>Lophotrochozoa</taxon>
        <taxon>Platyhelminthes</taxon>
        <taxon>Rhabditophora</taxon>
        <taxon>Macrostomorpha</taxon>
        <taxon>Macrostomida</taxon>
        <taxon>Macrostomidae</taxon>
        <taxon>Macrostomum</taxon>
    </lineage>
</organism>
<dbReference type="InterPro" id="IPR055457">
    <property type="entry name" value="OST48_N"/>
</dbReference>
<dbReference type="WBParaSite" id="maker-uti_cns_0008918-snap-gene-0.4-mRNA-1">
    <property type="protein sequence ID" value="maker-uti_cns_0008918-snap-gene-0.4-mRNA-1"/>
    <property type="gene ID" value="maker-uti_cns_0008918-snap-gene-0.4"/>
</dbReference>
<keyword evidence="5 9" id="KW-0812">Transmembrane</keyword>
<comment type="pathway">
    <text evidence="2 9">Protein modification; protein glycosylation.</text>
</comment>
<feature type="domain" description="OST48 N-terminal" evidence="10">
    <location>
        <begin position="50"/>
        <end position="309"/>
    </location>
</feature>
<dbReference type="InterPro" id="IPR005013">
    <property type="entry name" value="DDOST_48_kDa_subunit"/>
</dbReference>
<dbReference type="GO" id="GO:0018279">
    <property type="term" value="P:protein N-linked glycosylation via asparagine"/>
    <property type="evidence" value="ECO:0007669"/>
    <property type="project" value="UniProtKB-UniRule"/>
</dbReference>
<comment type="similarity">
    <text evidence="3 9">Belongs to the DDOST 48 kDa subunit family.</text>
</comment>
<protein>
    <recommendedName>
        <fullName evidence="4 9">Dolichyl-diphosphooligosaccharide--protein glycosyltransferase 48 kDa subunit</fullName>
        <shortName evidence="9">Oligosaccharyl transferase 48 kDa subunit</shortName>
    </recommendedName>
</protein>
<dbReference type="Pfam" id="PF23358">
    <property type="entry name" value="OST48_MD"/>
    <property type="match status" value="1"/>
</dbReference>
<dbReference type="InterPro" id="IPR055459">
    <property type="entry name" value="OST48_MD"/>
</dbReference>
<evidence type="ECO:0000256" key="4">
    <source>
        <dbReference type="ARBA" id="ARBA00013350"/>
    </source>
</evidence>
<feature type="domain" description="OST48 middle" evidence="11">
    <location>
        <begin position="323"/>
        <end position="462"/>
    </location>
</feature>
<proteinExistence type="inferred from homology"/>
<reference evidence="13" key="1">
    <citation type="submission" date="2016-11" db="UniProtKB">
        <authorList>
            <consortium name="WormBaseParasite"/>
        </authorList>
    </citation>
    <scope>IDENTIFICATION</scope>
</reference>
<keyword evidence="7 9" id="KW-1133">Transmembrane helix</keyword>
<dbReference type="AlphaFoldDB" id="A0A1I8I0I5"/>
<dbReference type="GO" id="GO:0008250">
    <property type="term" value="C:oligosaccharyltransferase complex"/>
    <property type="evidence" value="ECO:0007669"/>
    <property type="project" value="TreeGrafter"/>
</dbReference>
<keyword evidence="12" id="KW-1185">Reference proteome</keyword>
<keyword evidence="8 9" id="KW-0472">Membrane</keyword>
<feature type="transmembrane region" description="Helical" evidence="9">
    <location>
        <begin position="439"/>
        <end position="461"/>
    </location>
</feature>
<dbReference type="PANTHER" id="PTHR10830">
    <property type="entry name" value="DOLICHYL-DIPHOSPHOOLIGOSACCHARIDE--PROTEIN GLYCOSYLTRANSFERASE 48 KDA SUBUNIT"/>
    <property type="match status" value="1"/>
</dbReference>
<accession>A0A1I8I0I5</accession>
<dbReference type="PANTHER" id="PTHR10830:SF0">
    <property type="entry name" value="DOLICHYL-DIPHOSPHOOLIGOSACCHARIDE--PROTEIN GLYCOSYLTRANSFERASE 48 KDA SUBUNIT"/>
    <property type="match status" value="1"/>
</dbReference>
<comment type="subunit">
    <text evidence="9">Component of the oligosaccharyltransferase (OST) complex.</text>
</comment>
<evidence type="ECO:0000256" key="9">
    <source>
        <dbReference type="RuleBase" id="RU361142"/>
    </source>
</evidence>